<keyword evidence="16" id="KW-0408">Iron</keyword>
<dbReference type="GO" id="GO:0015990">
    <property type="term" value="P:electron transport coupled proton transport"/>
    <property type="evidence" value="ECO:0007669"/>
    <property type="project" value="TreeGrafter"/>
</dbReference>
<evidence type="ECO:0000256" key="9">
    <source>
        <dbReference type="ARBA" id="ARBA00022617"/>
    </source>
</evidence>
<evidence type="ECO:0000256" key="26">
    <source>
        <dbReference type="ARBA" id="ARBA00060108"/>
    </source>
</evidence>
<accession>A0AAT9IGM2</accession>
<dbReference type="GO" id="GO:0046872">
    <property type="term" value="F:metal ion binding"/>
    <property type="evidence" value="ECO:0007669"/>
    <property type="project" value="UniProtKB-KW"/>
</dbReference>
<comment type="catalytic activity">
    <reaction evidence="25">
        <text>2 a ubiquinol + O2 + n H(+)(in) = 2 a ubiquinone + 2 H2O + n H(+)(out)</text>
        <dbReference type="Rhea" id="RHEA:30251"/>
        <dbReference type="Rhea" id="RHEA-COMP:9565"/>
        <dbReference type="Rhea" id="RHEA-COMP:9566"/>
        <dbReference type="ChEBI" id="CHEBI:15377"/>
        <dbReference type="ChEBI" id="CHEBI:15378"/>
        <dbReference type="ChEBI" id="CHEBI:15379"/>
        <dbReference type="ChEBI" id="CHEBI:16389"/>
        <dbReference type="ChEBI" id="CHEBI:17976"/>
        <dbReference type="EC" id="7.1.1.3"/>
    </reaction>
</comment>
<dbReference type="GO" id="GO:0022904">
    <property type="term" value="P:respiratory electron transport chain"/>
    <property type="evidence" value="ECO:0007669"/>
    <property type="project" value="TreeGrafter"/>
</dbReference>
<evidence type="ECO:0000256" key="24">
    <source>
        <dbReference type="ARBA" id="ARBA00034513"/>
    </source>
</evidence>
<evidence type="ECO:0000256" key="21">
    <source>
        <dbReference type="ARBA" id="ARBA00032190"/>
    </source>
</evidence>
<dbReference type="InterPro" id="IPR023616">
    <property type="entry name" value="Cyt_c_oxase-like_su1_dom"/>
</dbReference>
<feature type="transmembrane region" description="Helical" evidence="28">
    <location>
        <begin position="454"/>
        <end position="476"/>
    </location>
</feature>
<evidence type="ECO:0000256" key="27">
    <source>
        <dbReference type="RuleBase" id="RU000370"/>
    </source>
</evidence>
<comment type="cofactor">
    <cofactor evidence="1">
        <name>heme b</name>
        <dbReference type="ChEBI" id="CHEBI:60344"/>
    </cofactor>
</comment>
<reference evidence="30" key="1">
    <citation type="submission" date="2024-06" db="EMBL/GenBank/DDBJ databases">
        <authorList>
            <person name="Manzano-Marin A."/>
            <person name="Manzano-Marin A."/>
            <person name="Alejandro Manzano Marin A."/>
        </authorList>
    </citation>
    <scope>NUCLEOTIDE SEQUENCE</scope>
    <source>
        <strain evidence="30">Ancorni-2928</strain>
    </source>
</reference>
<evidence type="ECO:0000256" key="18">
    <source>
        <dbReference type="ARBA" id="ARBA00023136"/>
    </source>
</evidence>
<dbReference type="GO" id="GO:0009060">
    <property type="term" value="P:aerobic respiration"/>
    <property type="evidence" value="ECO:0007669"/>
    <property type="project" value="InterPro"/>
</dbReference>
<dbReference type="EC" id="7.1.1.3" evidence="5"/>
<feature type="transmembrane region" description="Helical" evidence="28">
    <location>
        <begin position="229"/>
        <end position="255"/>
    </location>
</feature>
<feature type="transmembrane region" description="Helical" evidence="28">
    <location>
        <begin position="613"/>
        <end position="630"/>
    </location>
</feature>
<feature type="transmembrane region" description="Helical" evidence="28">
    <location>
        <begin position="348"/>
        <end position="370"/>
    </location>
</feature>
<dbReference type="PROSITE" id="PS00077">
    <property type="entry name" value="COX1_CUB"/>
    <property type="match status" value="1"/>
</dbReference>
<evidence type="ECO:0000256" key="28">
    <source>
        <dbReference type="SAM" id="Phobius"/>
    </source>
</evidence>
<evidence type="ECO:0000256" key="17">
    <source>
        <dbReference type="ARBA" id="ARBA00023008"/>
    </source>
</evidence>
<feature type="transmembrane region" description="Helical" evidence="28">
    <location>
        <begin position="16"/>
        <end position="38"/>
    </location>
</feature>
<dbReference type="PRINTS" id="PR01165">
    <property type="entry name" value="CYCOXIDASEI"/>
</dbReference>
<evidence type="ECO:0000256" key="15">
    <source>
        <dbReference type="ARBA" id="ARBA00022989"/>
    </source>
</evidence>
<comment type="cofactor">
    <cofactor evidence="23">
        <name>Fe(II)-heme o</name>
        <dbReference type="ChEBI" id="CHEBI:60530"/>
    </cofactor>
</comment>
<evidence type="ECO:0000256" key="6">
    <source>
        <dbReference type="ARBA" id="ARBA00014691"/>
    </source>
</evidence>
<evidence type="ECO:0000256" key="4">
    <source>
        <dbReference type="ARBA" id="ARBA00009578"/>
    </source>
</evidence>
<evidence type="ECO:0000256" key="3">
    <source>
        <dbReference type="ARBA" id="ARBA00004651"/>
    </source>
</evidence>
<evidence type="ECO:0000313" key="30">
    <source>
        <dbReference type="EMBL" id="CAL4043655.1"/>
    </source>
</evidence>
<dbReference type="GO" id="GO:0016682">
    <property type="term" value="F:oxidoreductase activity, acting on diphenols and related substances as donors, oxygen as acceptor"/>
    <property type="evidence" value="ECO:0007669"/>
    <property type="project" value="InterPro"/>
</dbReference>
<organism evidence="30">
    <name type="scientific">Buchnera aphidicola</name>
    <name type="common">Anoecia corni</name>
    <dbReference type="NCBI Taxonomy" id="2994477"/>
    <lineage>
        <taxon>Bacteria</taxon>
        <taxon>Pseudomonadati</taxon>
        <taxon>Pseudomonadota</taxon>
        <taxon>Gammaproteobacteria</taxon>
        <taxon>Enterobacterales</taxon>
        <taxon>Erwiniaceae</taxon>
        <taxon>Buchnera</taxon>
    </lineage>
</organism>
<evidence type="ECO:0000256" key="12">
    <source>
        <dbReference type="ARBA" id="ARBA00022723"/>
    </source>
</evidence>
<dbReference type="NCBIfam" id="TIGR02843">
    <property type="entry name" value="CyoB"/>
    <property type="match status" value="1"/>
</dbReference>
<evidence type="ECO:0000256" key="13">
    <source>
        <dbReference type="ARBA" id="ARBA00022967"/>
    </source>
</evidence>
<comment type="function">
    <text evidence="26">Cytochrome bo(3) ubiquinol oxidase is the terminal enzyme in the aerobic respiratory chain. Catalyzes the four-electron reduction of O2 to water, using a ubiquinol as a membrane soluble electron donor for molecular oxygen reduction. Has proton pump activity across the membrane in addition to electron transfer, pumping 2 protons/electron and generating a proton motive force. All the redox centers of this enzyme complex are located within the largest subunit, subunit I. Protons are probably pumped via D- and K- channels found in this subunit.</text>
</comment>
<evidence type="ECO:0000256" key="25">
    <source>
        <dbReference type="ARBA" id="ARBA00048190"/>
    </source>
</evidence>
<evidence type="ECO:0000256" key="23">
    <source>
        <dbReference type="ARBA" id="ARBA00034455"/>
    </source>
</evidence>
<feature type="transmembrane region" description="Helical" evidence="28">
    <location>
        <begin position="148"/>
        <end position="172"/>
    </location>
</feature>
<evidence type="ECO:0000256" key="8">
    <source>
        <dbReference type="ARBA" id="ARBA00022475"/>
    </source>
</evidence>
<dbReference type="Pfam" id="PF00115">
    <property type="entry name" value="COX1"/>
    <property type="match status" value="1"/>
</dbReference>
<keyword evidence="17" id="KW-0186">Copper</keyword>
<proteinExistence type="inferred from homology"/>
<comment type="subunit">
    <text evidence="24">The cytochrome bo(3) ubiquinol oxidase complex is a heterooctamer of two A chains, two B chains, two C chains and two D chains.</text>
</comment>
<dbReference type="InterPro" id="IPR014207">
    <property type="entry name" value="Cyt_c_ubiqinol_oxidase_su1"/>
</dbReference>
<dbReference type="GO" id="GO:0020037">
    <property type="term" value="F:heme binding"/>
    <property type="evidence" value="ECO:0007669"/>
    <property type="project" value="InterPro"/>
</dbReference>
<dbReference type="Gene3D" id="1.20.210.10">
    <property type="entry name" value="Cytochrome c oxidase-like, subunit I domain"/>
    <property type="match status" value="1"/>
</dbReference>
<dbReference type="FunFam" id="1.20.210.10:FF:000002">
    <property type="entry name" value="Cytochrome o ubiquinol oxidase, subunit I"/>
    <property type="match status" value="1"/>
</dbReference>
<evidence type="ECO:0000256" key="5">
    <source>
        <dbReference type="ARBA" id="ARBA00012941"/>
    </source>
</evidence>
<feature type="transmembrane region" description="Helical" evidence="28">
    <location>
        <begin position="105"/>
        <end position="128"/>
    </location>
</feature>
<dbReference type="GO" id="GO:0005886">
    <property type="term" value="C:plasma membrane"/>
    <property type="evidence" value="ECO:0007669"/>
    <property type="project" value="UniProtKB-SubCell"/>
</dbReference>
<dbReference type="PANTHER" id="PTHR10422">
    <property type="entry name" value="CYTOCHROME C OXIDASE SUBUNIT 1"/>
    <property type="match status" value="1"/>
</dbReference>
<dbReference type="EMBL" id="OZ060371">
    <property type="protein sequence ID" value="CAL4043655.1"/>
    <property type="molecule type" value="Genomic_DNA"/>
</dbReference>
<feature type="transmembrane region" description="Helical" evidence="28">
    <location>
        <begin position="192"/>
        <end position="217"/>
    </location>
</feature>
<keyword evidence="9 27" id="KW-0349">Heme</keyword>
<sequence length="666" mass="76579">MFGKLTLQSIPYHEPIIMITYFIIITIGSIIIAYITYIRKWNDLWNIWITSVDHKTIGIMYMVLAFVMLFRGFTDAVMMRIQQILASTLNHGSGFLPPHHYDQIFTAHGVIMIFFVAMPLIIGFMNFIIPLQIGARDVAFPFLNNLSFWLTVSGAILINISLGIGEFAATGWLAYPPLSELIYSPGVGVDYWIWSLQISGIGTTLTAINFLVTIIQLRAPGMSMFKMPVFTWTSLCSNLLILISFPVLTTTLSLLTLDRYFGFHFFTNDFYGNPMMYINLIWIWGHPEVYILILPVFGIFSEVVSTFSKKTLFGYVSLVWATIVITILSFIVWLHHFFTMGAGSNVNTFFSIATMVISIPTGVKIFNWLFTMYKGKVKMHSSMLWTIGFLISFTIGGMTGVILSIPALDFVLHNSLFLIAHFHNMIIGGVVFGCFAGINYWFPKCFGFVLNEFWGKLAFVFWITGFFIAFMPLYLLGFMGMTRRISQNIDPEFHTLLVVSGIGVFLILLGIISQIIQFYSSIKNRKKNIDFTGDPWDGRTLEWSISSPPPFYNFSKIPNITRRDDFWFLKHKKIQSTILDKKKYFFKMPKNSKYGVLIGFFSTFLGFSAVWHIWWLFIFSFVCILMLIIIKSSIKNKEQIITSDDVLKIENQWIKHLNKKKDYDRK</sequence>
<keyword evidence="12" id="KW-0479">Metal-binding</keyword>
<evidence type="ECO:0000256" key="2">
    <source>
        <dbReference type="ARBA" id="ARBA00001973"/>
    </source>
</evidence>
<dbReference type="AlphaFoldDB" id="A0AAT9IGM2"/>
<evidence type="ECO:0000256" key="1">
    <source>
        <dbReference type="ARBA" id="ARBA00001970"/>
    </source>
</evidence>
<keyword evidence="8" id="KW-1003">Cell membrane</keyword>
<keyword evidence="11 27" id="KW-0812">Transmembrane</keyword>
<keyword evidence="14 27" id="KW-0249">Electron transport</keyword>
<evidence type="ECO:0000256" key="11">
    <source>
        <dbReference type="ARBA" id="ARBA00022692"/>
    </source>
</evidence>
<evidence type="ECO:0000256" key="7">
    <source>
        <dbReference type="ARBA" id="ARBA00022448"/>
    </source>
</evidence>
<feature type="domain" description="Cytochrome oxidase subunit I profile" evidence="29">
    <location>
        <begin position="39"/>
        <end position="561"/>
    </location>
</feature>
<evidence type="ECO:0000256" key="22">
    <source>
        <dbReference type="ARBA" id="ARBA00032435"/>
    </source>
</evidence>
<feature type="transmembrane region" description="Helical" evidence="28">
    <location>
        <begin position="496"/>
        <end position="519"/>
    </location>
</feature>
<dbReference type="InterPro" id="IPR036927">
    <property type="entry name" value="Cyt_c_oxase-like_su1_sf"/>
</dbReference>
<dbReference type="InterPro" id="IPR023615">
    <property type="entry name" value="Cyt_c_Oxase_su1_BS"/>
</dbReference>
<keyword evidence="13" id="KW-1278">Translocase</keyword>
<dbReference type="PANTHER" id="PTHR10422:SF35">
    <property type="entry name" value="CYTOCHROME BO(3) UBIQUINOL OXIDASE SUBUNIT 1"/>
    <property type="match status" value="1"/>
</dbReference>
<evidence type="ECO:0000256" key="19">
    <source>
        <dbReference type="ARBA" id="ARBA00030075"/>
    </source>
</evidence>
<feature type="transmembrane region" description="Helical" evidence="28">
    <location>
        <begin position="275"/>
        <end position="300"/>
    </location>
</feature>
<keyword evidence="7 27" id="KW-0813">Transport</keyword>
<evidence type="ECO:0000256" key="10">
    <source>
        <dbReference type="ARBA" id="ARBA00022660"/>
    </source>
</evidence>
<comment type="cofactor">
    <cofactor evidence="2">
        <name>Cu(2+)</name>
        <dbReference type="ChEBI" id="CHEBI:29036"/>
    </cofactor>
</comment>
<evidence type="ECO:0000256" key="20">
    <source>
        <dbReference type="ARBA" id="ARBA00031883"/>
    </source>
</evidence>
<dbReference type="InterPro" id="IPR000883">
    <property type="entry name" value="Cyt_C_Oxase_1"/>
</dbReference>
<feature type="transmembrane region" description="Helical" evidence="28">
    <location>
        <begin position="59"/>
        <end position="85"/>
    </location>
</feature>
<dbReference type="CDD" id="cd01662">
    <property type="entry name" value="Ubiquinol_Oxidase_I"/>
    <property type="match status" value="1"/>
</dbReference>
<dbReference type="PROSITE" id="PS50855">
    <property type="entry name" value="COX1"/>
    <property type="match status" value="1"/>
</dbReference>
<feature type="transmembrane region" description="Helical" evidence="28">
    <location>
        <begin position="312"/>
        <end position="336"/>
    </location>
</feature>
<keyword evidence="15 28" id="KW-1133">Transmembrane helix</keyword>
<evidence type="ECO:0000259" key="29">
    <source>
        <dbReference type="PROSITE" id="PS50855"/>
    </source>
</evidence>
<gene>
    <name evidence="30" type="primary">cyoB</name>
    <name evidence="30" type="ORF">BUANCORI2928_361</name>
</gene>
<feature type="transmembrane region" description="Helical" evidence="28">
    <location>
        <begin position="417"/>
        <end position="442"/>
    </location>
</feature>
<comment type="similarity">
    <text evidence="4 27">Belongs to the heme-copper respiratory oxidase family.</text>
</comment>
<keyword evidence="10 27" id="KW-0679">Respiratory chain</keyword>
<dbReference type="SUPFAM" id="SSF81442">
    <property type="entry name" value="Cytochrome c oxidase subunit I-like"/>
    <property type="match status" value="1"/>
</dbReference>
<protein>
    <recommendedName>
        <fullName evidence="6">Cytochrome bo(3) ubiquinol oxidase subunit 1</fullName>
        <ecNumber evidence="5">7.1.1.3</ecNumber>
    </recommendedName>
    <alternativeName>
        <fullName evidence="21">Cytochrome o ubiquinol oxidase subunit 1</fullName>
    </alternativeName>
    <alternativeName>
        <fullName evidence="19">Oxidase bo(3) subunit 1</fullName>
    </alternativeName>
    <alternativeName>
        <fullName evidence="22">Ubiquinol oxidase polypeptide I</fullName>
    </alternativeName>
    <alternativeName>
        <fullName evidence="20">Ubiquinol oxidase subunit 1</fullName>
    </alternativeName>
</protein>
<keyword evidence="18 28" id="KW-0472">Membrane</keyword>
<dbReference type="GO" id="GO:0004129">
    <property type="term" value="F:cytochrome-c oxidase activity"/>
    <property type="evidence" value="ECO:0007669"/>
    <property type="project" value="InterPro"/>
</dbReference>
<name>A0AAT9IGM2_9GAMM</name>
<evidence type="ECO:0000256" key="16">
    <source>
        <dbReference type="ARBA" id="ARBA00023004"/>
    </source>
</evidence>
<evidence type="ECO:0000256" key="14">
    <source>
        <dbReference type="ARBA" id="ARBA00022982"/>
    </source>
</evidence>
<comment type="subcellular location">
    <subcellularLocation>
        <location evidence="3">Cell membrane</location>
        <topology evidence="3">Multi-pass membrane protein</topology>
    </subcellularLocation>
</comment>
<feature type="transmembrane region" description="Helical" evidence="28">
    <location>
        <begin position="382"/>
        <end position="405"/>
    </location>
</feature>
<dbReference type="RefSeq" id="WP_367680896.1">
    <property type="nucleotide sequence ID" value="NZ_OZ060371.1"/>
</dbReference>
<feature type="transmembrane region" description="Helical" evidence="28">
    <location>
        <begin position="591"/>
        <end position="607"/>
    </location>
</feature>
<dbReference type="GO" id="GO:0009486">
    <property type="term" value="F:cytochrome bo3 ubiquinol oxidase activity"/>
    <property type="evidence" value="ECO:0007669"/>
    <property type="project" value="UniProtKB-EC"/>
</dbReference>